<evidence type="ECO:0000259" key="7">
    <source>
        <dbReference type="Pfam" id="PF00441"/>
    </source>
</evidence>
<keyword evidence="6" id="KW-0560">Oxidoreductase</keyword>
<dbReference type="InterPro" id="IPR050741">
    <property type="entry name" value="Acyl-CoA_dehydrogenase"/>
</dbReference>
<dbReference type="SUPFAM" id="SSF47203">
    <property type="entry name" value="Acyl-CoA dehydrogenase C-terminal domain-like"/>
    <property type="match status" value="1"/>
</dbReference>
<evidence type="ECO:0000259" key="8">
    <source>
        <dbReference type="Pfam" id="PF02770"/>
    </source>
</evidence>
<comment type="subunit">
    <text evidence="3">Homodimer.</text>
</comment>
<dbReference type="Pfam" id="PF00441">
    <property type="entry name" value="Acyl-CoA_dh_1"/>
    <property type="match status" value="1"/>
</dbReference>
<accession>A0A853FL07</accession>
<dbReference type="Pfam" id="PF02771">
    <property type="entry name" value="Acyl-CoA_dh_N"/>
    <property type="match status" value="1"/>
</dbReference>
<gene>
    <name evidence="10" type="ORF">H0A68_19425</name>
</gene>
<name>A0A853FL07_9BURK</name>
<dbReference type="InterPro" id="IPR009075">
    <property type="entry name" value="AcylCo_DH/oxidase_C"/>
</dbReference>
<protein>
    <submittedName>
        <fullName evidence="10">Acyl-CoA dehydrogenase family protein</fullName>
    </submittedName>
</protein>
<evidence type="ECO:0000256" key="4">
    <source>
        <dbReference type="ARBA" id="ARBA00022630"/>
    </source>
</evidence>
<comment type="caution">
    <text evidence="10">The sequence shown here is derived from an EMBL/GenBank/DDBJ whole genome shotgun (WGS) entry which is preliminary data.</text>
</comment>
<dbReference type="PANTHER" id="PTHR48083:SF13">
    <property type="entry name" value="ACYL-COA DEHYDROGENASE FAMILY MEMBER 11"/>
    <property type="match status" value="1"/>
</dbReference>
<dbReference type="Gene3D" id="1.10.540.10">
    <property type="entry name" value="Acyl-CoA dehydrogenase/oxidase, N-terminal domain"/>
    <property type="match status" value="1"/>
</dbReference>
<evidence type="ECO:0000259" key="9">
    <source>
        <dbReference type="Pfam" id="PF02771"/>
    </source>
</evidence>
<dbReference type="InterPro" id="IPR013786">
    <property type="entry name" value="AcylCoA_DH/ox_N"/>
</dbReference>
<evidence type="ECO:0000256" key="6">
    <source>
        <dbReference type="ARBA" id="ARBA00023002"/>
    </source>
</evidence>
<keyword evidence="5" id="KW-0274">FAD</keyword>
<dbReference type="Gene3D" id="1.20.140.10">
    <property type="entry name" value="Butyryl-CoA Dehydrogenase, subunit A, domain 3"/>
    <property type="match status" value="1"/>
</dbReference>
<dbReference type="SUPFAM" id="SSF56645">
    <property type="entry name" value="Acyl-CoA dehydrogenase NM domain-like"/>
    <property type="match status" value="1"/>
</dbReference>
<feature type="domain" description="Acyl-CoA dehydrogenase/oxidase C-terminal" evidence="7">
    <location>
        <begin position="239"/>
        <end position="387"/>
    </location>
</feature>
<dbReference type="Gene3D" id="2.40.110.10">
    <property type="entry name" value="Butyryl-CoA Dehydrogenase, subunit A, domain 2"/>
    <property type="match status" value="1"/>
</dbReference>
<dbReference type="InterPro" id="IPR036250">
    <property type="entry name" value="AcylCo_DH-like_C"/>
</dbReference>
<dbReference type="GO" id="GO:0005737">
    <property type="term" value="C:cytoplasm"/>
    <property type="evidence" value="ECO:0007669"/>
    <property type="project" value="TreeGrafter"/>
</dbReference>
<sequence>MDFTLSARSEDLRRRIREFVDGELIPLESEGASYDEHDNIRPVLLRQMQSRARDHGLWSLQMPRERGGQGLSMAEMAACYEEMNRAIFGPVVFNSAAPDDGNMMVLNKVATAAQKERWLQPIIDGTVRSSFAMTEPAPGSGSDPGMTRTTAVRQGDHWIVNGHKHFITGAGVAAHFILMARTSDDARKGLTAFLFHRDDPGWEIVRRIPIMGPEEHGGHCELRFSDMRIPDENRLMGVGDGLKLTQIRLGPARLTHCMRWLGLAKRSLEIASTYVAERESFGMRLADREGVQWLLGEAAMAIQVGRLLTMHAAWKLDQGDYARREVSMAKVAVADTLHKAVDTAIQLCGARGYSRDTPLEWIYRYARQARLVDGASEVHKMVLSRTLMHDGVDFWRWG</sequence>
<dbReference type="Proteomes" id="UP000580517">
    <property type="component" value="Unassembled WGS sequence"/>
</dbReference>
<comment type="similarity">
    <text evidence="2">Belongs to the acyl-CoA dehydrogenase family.</text>
</comment>
<evidence type="ECO:0000256" key="1">
    <source>
        <dbReference type="ARBA" id="ARBA00001974"/>
    </source>
</evidence>
<dbReference type="InterPro" id="IPR009100">
    <property type="entry name" value="AcylCoA_DH/oxidase_NM_dom_sf"/>
</dbReference>
<keyword evidence="4" id="KW-0285">Flavoprotein</keyword>
<dbReference type="RefSeq" id="WP_129971481.1">
    <property type="nucleotide sequence ID" value="NZ_JACCEW010000009.1"/>
</dbReference>
<evidence type="ECO:0000256" key="5">
    <source>
        <dbReference type="ARBA" id="ARBA00022827"/>
    </source>
</evidence>
<evidence type="ECO:0000313" key="10">
    <source>
        <dbReference type="EMBL" id="NYT39051.1"/>
    </source>
</evidence>
<dbReference type="AlphaFoldDB" id="A0A853FL07"/>
<dbReference type="InterPro" id="IPR006091">
    <property type="entry name" value="Acyl-CoA_Oxase/DH_mid-dom"/>
</dbReference>
<keyword evidence="11" id="KW-1185">Reference proteome</keyword>
<feature type="domain" description="Acyl-CoA dehydrogenase/oxidase N-terminal" evidence="9">
    <location>
        <begin position="9"/>
        <end position="125"/>
    </location>
</feature>
<proteinExistence type="inferred from homology"/>
<dbReference type="InterPro" id="IPR037069">
    <property type="entry name" value="AcylCoA_DH/ox_N_sf"/>
</dbReference>
<dbReference type="OrthoDB" id="7807987at2"/>
<evidence type="ECO:0000256" key="3">
    <source>
        <dbReference type="ARBA" id="ARBA00011738"/>
    </source>
</evidence>
<dbReference type="InterPro" id="IPR046373">
    <property type="entry name" value="Acyl-CoA_Oxase/DH_mid-dom_sf"/>
</dbReference>
<evidence type="ECO:0000256" key="2">
    <source>
        <dbReference type="ARBA" id="ARBA00009347"/>
    </source>
</evidence>
<organism evidence="10 11">
    <name type="scientific">Allopusillimonas soli</name>
    <dbReference type="NCBI Taxonomy" id="659016"/>
    <lineage>
        <taxon>Bacteria</taxon>
        <taxon>Pseudomonadati</taxon>
        <taxon>Pseudomonadota</taxon>
        <taxon>Betaproteobacteria</taxon>
        <taxon>Burkholderiales</taxon>
        <taxon>Alcaligenaceae</taxon>
        <taxon>Allopusillimonas</taxon>
    </lineage>
</organism>
<dbReference type="GO" id="GO:0050660">
    <property type="term" value="F:flavin adenine dinucleotide binding"/>
    <property type="evidence" value="ECO:0007669"/>
    <property type="project" value="InterPro"/>
</dbReference>
<dbReference type="EMBL" id="JACCEW010000009">
    <property type="protein sequence ID" value="NYT39051.1"/>
    <property type="molecule type" value="Genomic_DNA"/>
</dbReference>
<dbReference type="GO" id="GO:0033539">
    <property type="term" value="P:fatty acid beta-oxidation using acyl-CoA dehydrogenase"/>
    <property type="evidence" value="ECO:0007669"/>
    <property type="project" value="TreeGrafter"/>
</dbReference>
<dbReference type="PANTHER" id="PTHR48083">
    <property type="entry name" value="MEDIUM-CHAIN SPECIFIC ACYL-COA DEHYDROGENASE, MITOCHONDRIAL-RELATED"/>
    <property type="match status" value="1"/>
</dbReference>
<dbReference type="Pfam" id="PF02770">
    <property type="entry name" value="Acyl-CoA_dh_M"/>
    <property type="match status" value="1"/>
</dbReference>
<evidence type="ECO:0000313" key="11">
    <source>
        <dbReference type="Proteomes" id="UP000580517"/>
    </source>
</evidence>
<comment type="cofactor">
    <cofactor evidence="1">
        <name>FAD</name>
        <dbReference type="ChEBI" id="CHEBI:57692"/>
    </cofactor>
</comment>
<feature type="domain" description="Acyl-CoA oxidase/dehydrogenase middle" evidence="8">
    <location>
        <begin position="130"/>
        <end position="227"/>
    </location>
</feature>
<dbReference type="GO" id="GO:0003995">
    <property type="term" value="F:acyl-CoA dehydrogenase activity"/>
    <property type="evidence" value="ECO:0007669"/>
    <property type="project" value="TreeGrafter"/>
</dbReference>
<reference evidence="10 11" key="1">
    <citation type="submission" date="2020-07" db="EMBL/GenBank/DDBJ databases">
        <title>Taxonomic revisions and descriptions of new bacterial species based on genomic comparisons in the high-G+C-content subgroup of the family Alcaligenaceae.</title>
        <authorList>
            <person name="Szabo A."/>
            <person name="Felfoldi T."/>
        </authorList>
    </citation>
    <scope>NUCLEOTIDE SEQUENCE [LARGE SCALE GENOMIC DNA]</scope>
    <source>
        <strain evidence="10 11">DSM 25264</strain>
    </source>
</reference>